<dbReference type="GO" id="GO:0000976">
    <property type="term" value="F:transcription cis-regulatory region binding"/>
    <property type="evidence" value="ECO:0007669"/>
    <property type="project" value="TreeGrafter"/>
</dbReference>
<proteinExistence type="predicted"/>
<evidence type="ECO:0000256" key="1">
    <source>
        <dbReference type="ARBA" id="ARBA00023015"/>
    </source>
</evidence>
<dbReference type="Pfam" id="PF13377">
    <property type="entry name" value="Peripla_BP_3"/>
    <property type="match status" value="1"/>
</dbReference>
<dbReference type="Gene3D" id="1.10.260.40">
    <property type="entry name" value="lambda repressor-like DNA-binding domains"/>
    <property type="match status" value="1"/>
</dbReference>
<dbReference type="Gene3D" id="3.40.50.2300">
    <property type="match status" value="2"/>
</dbReference>
<evidence type="ECO:0000256" key="3">
    <source>
        <dbReference type="ARBA" id="ARBA00023163"/>
    </source>
</evidence>
<dbReference type="PANTHER" id="PTHR30146">
    <property type="entry name" value="LACI-RELATED TRANSCRIPTIONAL REPRESSOR"/>
    <property type="match status" value="1"/>
</dbReference>
<dbReference type="SUPFAM" id="SSF53822">
    <property type="entry name" value="Periplasmic binding protein-like I"/>
    <property type="match status" value="1"/>
</dbReference>
<keyword evidence="6" id="KW-1185">Reference proteome</keyword>
<feature type="domain" description="HTH lacI-type" evidence="4">
    <location>
        <begin position="1"/>
        <end position="55"/>
    </location>
</feature>
<dbReference type="InterPro" id="IPR046335">
    <property type="entry name" value="LacI/GalR-like_sensor"/>
</dbReference>
<sequence>MSIRDVAKLAQVSYQTVSRVLNGSPSVRPATRQRVLDAVVALDFRPNRAARALAGRRSYTIGVLATVSPAYYGPSSTMRGIEDAARDRGYSVLLANSRGTSAAELSAMLNHLVYQGVEGIIVLAPQAPAAHAATAMRKPVPVVMTQHDGGDPELSANDELGGEMAARHLWELGHRRLGHVAGPADWSETDVRRRGFEKALAEVGSAPIVIGRGDWSADSGYEAFENVARHGVTGVFCANDQMALGFVHAAVDRGLNVPNDLSVVGFDGVPEAAHYLPALTTMYLDFVALGRRAVERLLVILRDGETAAHGAQEPILPQLIVRDSTARVSAA</sequence>
<evidence type="ECO:0000259" key="4">
    <source>
        <dbReference type="PROSITE" id="PS50932"/>
    </source>
</evidence>
<keyword evidence="1" id="KW-0805">Transcription regulation</keyword>
<dbReference type="PANTHER" id="PTHR30146:SF153">
    <property type="entry name" value="LACTOSE OPERON REPRESSOR"/>
    <property type="match status" value="1"/>
</dbReference>
<organism evidence="5 6">
    <name type="scientific">Spelaeicoccus albus</name>
    <dbReference type="NCBI Taxonomy" id="1280376"/>
    <lineage>
        <taxon>Bacteria</taxon>
        <taxon>Bacillati</taxon>
        <taxon>Actinomycetota</taxon>
        <taxon>Actinomycetes</taxon>
        <taxon>Micrococcales</taxon>
        <taxon>Brevibacteriaceae</taxon>
        <taxon>Spelaeicoccus</taxon>
    </lineage>
</organism>
<evidence type="ECO:0000256" key="2">
    <source>
        <dbReference type="ARBA" id="ARBA00023125"/>
    </source>
</evidence>
<dbReference type="InterPro" id="IPR000843">
    <property type="entry name" value="HTH_LacI"/>
</dbReference>
<protein>
    <submittedName>
        <fullName evidence="5">DNA-binding LacI/PurR family transcriptional regulator</fullName>
    </submittedName>
</protein>
<gene>
    <name evidence="5" type="ORF">BJY26_000962</name>
</gene>
<dbReference type="CDD" id="cd01392">
    <property type="entry name" value="HTH_LacI"/>
    <property type="match status" value="1"/>
</dbReference>
<dbReference type="CDD" id="cd01574">
    <property type="entry name" value="PBP1_LacI"/>
    <property type="match status" value="1"/>
</dbReference>
<dbReference type="EMBL" id="JACBZP010000001">
    <property type="protein sequence ID" value="NYI66656.1"/>
    <property type="molecule type" value="Genomic_DNA"/>
</dbReference>
<accession>A0A7Z0CZT6</accession>
<evidence type="ECO:0000313" key="6">
    <source>
        <dbReference type="Proteomes" id="UP000539111"/>
    </source>
</evidence>
<name>A0A7Z0CZT6_9MICO</name>
<dbReference type="RefSeq" id="WP_237249098.1">
    <property type="nucleotide sequence ID" value="NZ_JACBZP010000001.1"/>
</dbReference>
<dbReference type="PROSITE" id="PS00356">
    <property type="entry name" value="HTH_LACI_1"/>
    <property type="match status" value="1"/>
</dbReference>
<keyword evidence="3" id="KW-0804">Transcription</keyword>
<dbReference type="Pfam" id="PF00356">
    <property type="entry name" value="LacI"/>
    <property type="match status" value="1"/>
</dbReference>
<dbReference type="AlphaFoldDB" id="A0A7Z0CZT6"/>
<evidence type="ECO:0000313" key="5">
    <source>
        <dbReference type="EMBL" id="NYI66656.1"/>
    </source>
</evidence>
<dbReference type="SUPFAM" id="SSF47413">
    <property type="entry name" value="lambda repressor-like DNA-binding domains"/>
    <property type="match status" value="1"/>
</dbReference>
<dbReference type="GO" id="GO:0003700">
    <property type="term" value="F:DNA-binding transcription factor activity"/>
    <property type="evidence" value="ECO:0007669"/>
    <property type="project" value="TreeGrafter"/>
</dbReference>
<dbReference type="PROSITE" id="PS50932">
    <property type="entry name" value="HTH_LACI_2"/>
    <property type="match status" value="1"/>
</dbReference>
<reference evidence="5 6" key="1">
    <citation type="submission" date="2020-07" db="EMBL/GenBank/DDBJ databases">
        <title>Sequencing the genomes of 1000 actinobacteria strains.</title>
        <authorList>
            <person name="Klenk H.-P."/>
        </authorList>
    </citation>
    <scope>NUCLEOTIDE SEQUENCE [LARGE SCALE GENOMIC DNA]</scope>
    <source>
        <strain evidence="5 6">DSM 26341</strain>
    </source>
</reference>
<dbReference type="SMART" id="SM00354">
    <property type="entry name" value="HTH_LACI"/>
    <property type="match status" value="1"/>
</dbReference>
<dbReference type="InterPro" id="IPR028082">
    <property type="entry name" value="Peripla_BP_I"/>
</dbReference>
<keyword evidence="2 5" id="KW-0238">DNA-binding</keyword>
<comment type="caution">
    <text evidence="5">The sequence shown here is derived from an EMBL/GenBank/DDBJ whole genome shotgun (WGS) entry which is preliminary data.</text>
</comment>
<dbReference type="Proteomes" id="UP000539111">
    <property type="component" value="Unassembled WGS sequence"/>
</dbReference>
<dbReference type="InterPro" id="IPR010982">
    <property type="entry name" value="Lambda_DNA-bd_dom_sf"/>
</dbReference>